<dbReference type="NCBIfam" id="TIGR00106">
    <property type="entry name" value="MTH1187 family thiamine-binding protein"/>
    <property type="match status" value="1"/>
</dbReference>
<dbReference type="PANTHER" id="PTHR33777:SF1">
    <property type="entry name" value="UPF0045 PROTEIN ECM15"/>
    <property type="match status" value="1"/>
</dbReference>
<dbReference type="PANTHER" id="PTHR33777">
    <property type="entry name" value="UPF0045 PROTEIN ECM15"/>
    <property type="match status" value="1"/>
</dbReference>
<evidence type="ECO:0000313" key="3">
    <source>
        <dbReference type="EMBL" id="MFC1800402.1"/>
    </source>
</evidence>
<evidence type="ECO:0000256" key="1">
    <source>
        <dbReference type="ARBA" id="ARBA00010272"/>
    </source>
</evidence>
<proteinExistence type="inferred from homology"/>
<gene>
    <name evidence="3" type="ORF">ACFL2Z_05820</name>
</gene>
<name>A0ABV6YQS2_UNCEI</name>
<evidence type="ECO:0000313" key="4">
    <source>
        <dbReference type="Proteomes" id="UP001594288"/>
    </source>
</evidence>
<accession>A0ABV6YQS2</accession>
<dbReference type="EMBL" id="JBHPEI010000148">
    <property type="protein sequence ID" value="MFC1800402.1"/>
    <property type="molecule type" value="Genomic_DNA"/>
</dbReference>
<dbReference type="InterPro" id="IPR051614">
    <property type="entry name" value="UPF0045_domain"/>
</dbReference>
<dbReference type="InterPro" id="IPR029756">
    <property type="entry name" value="MTH1187/YkoF-like"/>
</dbReference>
<feature type="domain" description="Thiamine-binding protein" evidence="2">
    <location>
        <begin position="4"/>
        <end position="94"/>
    </location>
</feature>
<comment type="caution">
    <text evidence="3">The sequence shown here is derived from an EMBL/GenBank/DDBJ whole genome shotgun (WGS) entry which is preliminary data.</text>
</comment>
<comment type="similarity">
    <text evidence="1">Belongs to the UPF0045 family.</text>
</comment>
<sequence>MAVAEISVVPVGTDTASISSFVAAAVKTVEASGLKYELSSMATNLEGDLDSILEVFRKVHESAFEHGAVRVLTALKIDDRRDKALTIEGKKAAVRAKLN</sequence>
<protein>
    <submittedName>
        <fullName evidence="3">MTH1187 family thiamine-binding protein</fullName>
    </submittedName>
</protein>
<dbReference type="Pfam" id="PF01910">
    <property type="entry name" value="Thiamine_BP"/>
    <property type="match status" value="1"/>
</dbReference>
<dbReference type="SUPFAM" id="SSF89957">
    <property type="entry name" value="MTH1187/YkoF-like"/>
    <property type="match status" value="1"/>
</dbReference>
<dbReference type="InterPro" id="IPR002767">
    <property type="entry name" value="Thiamine_BP"/>
</dbReference>
<dbReference type="Proteomes" id="UP001594288">
    <property type="component" value="Unassembled WGS sequence"/>
</dbReference>
<reference evidence="3 4" key="1">
    <citation type="submission" date="2024-09" db="EMBL/GenBank/DDBJ databases">
        <authorList>
            <person name="D'Angelo T."/>
        </authorList>
    </citation>
    <scope>NUCLEOTIDE SEQUENCE [LARGE SCALE GENOMIC DNA]</scope>
    <source>
        <strain evidence="3">SAG AM-311-F02</strain>
    </source>
</reference>
<organism evidence="3 4">
    <name type="scientific">Eiseniibacteriota bacterium</name>
    <dbReference type="NCBI Taxonomy" id="2212470"/>
    <lineage>
        <taxon>Bacteria</taxon>
        <taxon>Candidatus Eiseniibacteriota</taxon>
    </lineage>
</organism>
<evidence type="ECO:0000259" key="2">
    <source>
        <dbReference type="Pfam" id="PF01910"/>
    </source>
</evidence>
<keyword evidence="4" id="KW-1185">Reference proteome</keyword>
<dbReference type="Gene3D" id="3.30.70.930">
    <property type="match status" value="1"/>
</dbReference>